<feature type="transmembrane region" description="Helical" evidence="8">
    <location>
        <begin position="226"/>
        <end position="248"/>
    </location>
</feature>
<evidence type="ECO:0000256" key="8">
    <source>
        <dbReference type="SAM" id="Phobius"/>
    </source>
</evidence>
<reference evidence="10 11" key="1">
    <citation type="journal article" date="2024" name="bioRxiv">
        <title>A reference genome for Trichogramma kaykai: A tiny desert-dwelling parasitoid wasp with competing sex-ratio distorters.</title>
        <authorList>
            <person name="Culotta J."/>
            <person name="Lindsey A.R."/>
        </authorList>
    </citation>
    <scope>NUCLEOTIDE SEQUENCE [LARGE SCALE GENOMIC DNA]</scope>
    <source>
        <strain evidence="10 11">KSX58</strain>
    </source>
</reference>
<dbReference type="InterPro" id="IPR036259">
    <property type="entry name" value="MFS_trans_sf"/>
</dbReference>
<keyword evidence="4" id="KW-0762">Sugar transport</keyword>
<keyword evidence="2" id="KW-0813">Transport</keyword>
<feature type="domain" description="Major facilitator superfamily (MFS) profile" evidence="9">
    <location>
        <begin position="1"/>
        <end position="426"/>
    </location>
</feature>
<dbReference type="PROSITE" id="PS50850">
    <property type="entry name" value="MFS"/>
    <property type="match status" value="1"/>
</dbReference>
<feature type="transmembrane region" description="Helical" evidence="8">
    <location>
        <begin position="295"/>
        <end position="318"/>
    </location>
</feature>
<evidence type="ECO:0000256" key="5">
    <source>
        <dbReference type="ARBA" id="ARBA00022692"/>
    </source>
</evidence>
<feature type="transmembrane region" description="Helical" evidence="8">
    <location>
        <begin position="403"/>
        <end position="422"/>
    </location>
</feature>
<keyword evidence="11" id="KW-1185">Reference proteome</keyword>
<comment type="subcellular location">
    <subcellularLocation>
        <location evidence="1">Cell membrane</location>
        <topology evidence="1">Multi-pass membrane protein</topology>
    </subcellularLocation>
</comment>
<dbReference type="AlphaFoldDB" id="A0ABD2XSX3"/>
<protein>
    <recommendedName>
        <fullName evidence="9">Major facilitator superfamily (MFS) profile domain-containing protein</fullName>
    </recommendedName>
</protein>
<evidence type="ECO:0000256" key="7">
    <source>
        <dbReference type="ARBA" id="ARBA00023136"/>
    </source>
</evidence>
<feature type="transmembrane region" description="Helical" evidence="8">
    <location>
        <begin position="91"/>
        <end position="108"/>
    </location>
</feature>
<evidence type="ECO:0000256" key="4">
    <source>
        <dbReference type="ARBA" id="ARBA00022597"/>
    </source>
</evidence>
<feature type="transmembrane region" description="Helical" evidence="8">
    <location>
        <begin position="148"/>
        <end position="165"/>
    </location>
</feature>
<dbReference type="InterPro" id="IPR050549">
    <property type="entry name" value="MFS_Trehalose_Transporter"/>
</dbReference>
<proteinExistence type="predicted"/>
<evidence type="ECO:0000256" key="6">
    <source>
        <dbReference type="ARBA" id="ARBA00022989"/>
    </source>
</evidence>
<dbReference type="PANTHER" id="PTHR48021">
    <property type="match status" value="1"/>
</dbReference>
<evidence type="ECO:0000256" key="2">
    <source>
        <dbReference type="ARBA" id="ARBA00022448"/>
    </source>
</evidence>
<dbReference type="Gene3D" id="1.20.1250.20">
    <property type="entry name" value="MFS general substrate transporter like domains"/>
    <property type="match status" value="1"/>
</dbReference>
<organism evidence="10 11">
    <name type="scientific">Trichogramma kaykai</name>
    <dbReference type="NCBI Taxonomy" id="54128"/>
    <lineage>
        <taxon>Eukaryota</taxon>
        <taxon>Metazoa</taxon>
        <taxon>Ecdysozoa</taxon>
        <taxon>Arthropoda</taxon>
        <taxon>Hexapoda</taxon>
        <taxon>Insecta</taxon>
        <taxon>Pterygota</taxon>
        <taxon>Neoptera</taxon>
        <taxon>Endopterygota</taxon>
        <taxon>Hymenoptera</taxon>
        <taxon>Apocrita</taxon>
        <taxon>Proctotrupomorpha</taxon>
        <taxon>Chalcidoidea</taxon>
        <taxon>Trichogrammatidae</taxon>
        <taxon>Trichogramma</taxon>
    </lineage>
</organism>
<dbReference type="PANTHER" id="PTHR48021:SF1">
    <property type="entry name" value="GH07001P-RELATED"/>
    <property type="match status" value="1"/>
</dbReference>
<feature type="transmembrane region" description="Helical" evidence="8">
    <location>
        <begin position="120"/>
        <end position="142"/>
    </location>
</feature>
<dbReference type="FunFam" id="1.20.1250.20:FF:000218">
    <property type="entry name" value="facilitated trehalose transporter Tret1"/>
    <property type="match status" value="1"/>
</dbReference>
<name>A0ABD2XSX3_9HYME</name>
<evidence type="ECO:0000313" key="11">
    <source>
        <dbReference type="Proteomes" id="UP001627154"/>
    </source>
</evidence>
<evidence type="ECO:0000256" key="1">
    <source>
        <dbReference type="ARBA" id="ARBA00004651"/>
    </source>
</evidence>
<dbReference type="EMBL" id="JBJJXI010000002">
    <property type="protein sequence ID" value="KAL3407971.1"/>
    <property type="molecule type" value="Genomic_DNA"/>
</dbReference>
<gene>
    <name evidence="10" type="ORF">TKK_000198</name>
</gene>
<dbReference type="SUPFAM" id="SSF103473">
    <property type="entry name" value="MFS general substrate transporter"/>
    <property type="match status" value="1"/>
</dbReference>
<evidence type="ECO:0000256" key="3">
    <source>
        <dbReference type="ARBA" id="ARBA00022475"/>
    </source>
</evidence>
<feature type="transmembrane region" description="Helical" evidence="8">
    <location>
        <begin position="32"/>
        <end position="54"/>
    </location>
</feature>
<evidence type="ECO:0000259" key="9">
    <source>
        <dbReference type="PROSITE" id="PS50850"/>
    </source>
</evidence>
<keyword evidence="3" id="KW-1003">Cell membrane</keyword>
<dbReference type="InterPro" id="IPR020846">
    <property type="entry name" value="MFS_dom"/>
</dbReference>
<sequence length="442" mass="48093">MVELGLSSGWSSPYLAQLTAPDSSLPLTLEQASWVASLVNVGRFVGAFLGSLLVEYGGSKRAMLVNALPMTLCWILTCLADSPIWLYLARLSGGLCLGMAYSTYPLYVGEVALPRIRGALVSLVSFGGTVGIFLGIVAGSYLDMRLSAGIYLGPCLFLIILFVWLPESPHHLVKVNDLKKARESIEYYRAGYQVDEEFEAVQKFVRGQGTLAFWDRFCELLRQPPLLKATLLIVFLWTFMQLSGFNNVLFYMEMIVRDAGVTVIEPKVVVIFAGLAAVVASGLAIWIIDKYGRKILLTMSSLGVTLSMIGLAVQYLLIDGLPAAATAGISSTLQLLPIGSIVLYEIFFFLGFFCVPNAVLSELFPANVKCATACLASLAGAVFAFVSTKSYQPLVEAIGTSNVFFLQAVLAFLVTPYVALFMPETKGKSLQQIQDDLMIARR</sequence>
<accession>A0ABD2XSX3</accession>
<dbReference type="PROSITE" id="PS00216">
    <property type="entry name" value="SUGAR_TRANSPORT_1"/>
    <property type="match status" value="1"/>
</dbReference>
<feature type="transmembrane region" description="Helical" evidence="8">
    <location>
        <begin position="268"/>
        <end position="288"/>
    </location>
</feature>
<comment type="caution">
    <text evidence="10">The sequence shown here is derived from an EMBL/GenBank/DDBJ whole genome shotgun (WGS) entry which is preliminary data.</text>
</comment>
<dbReference type="GO" id="GO:0005886">
    <property type="term" value="C:plasma membrane"/>
    <property type="evidence" value="ECO:0007669"/>
    <property type="project" value="UniProtKB-SubCell"/>
</dbReference>
<dbReference type="InterPro" id="IPR005828">
    <property type="entry name" value="MFS_sugar_transport-like"/>
</dbReference>
<evidence type="ECO:0000313" key="10">
    <source>
        <dbReference type="EMBL" id="KAL3407971.1"/>
    </source>
</evidence>
<dbReference type="Proteomes" id="UP001627154">
    <property type="component" value="Unassembled WGS sequence"/>
</dbReference>
<dbReference type="InterPro" id="IPR005829">
    <property type="entry name" value="Sugar_transporter_CS"/>
</dbReference>
<keyword evidence="6 8" id="KW-1133">Transmembrane helix</keyword>
<feature type="transmembrane region" description="Helical" evidence="8">
    <location>
        <begin position="372"/>
        <end position="391"/>
    </location>
</feature>
<dbReference type="Pfam" id="PF00083">
    <property type="entry name" value="Sugar_tr"/>
    <property type="match status" value="1"/>
</dbReference>
<feature type="transmembrane region" description="Helical" evidence="8">
    <location>
        <begin position="338"/>
        <end position="360"/>
    </location>
</feature>
<keyword evidence="7 8" id="KW-0472">Membrane</keyword>
<feature type="transmembrane region" description="Helical" evidence="8">
    <location>
        <begin position="66"/>
        <end position="85"/>
    </location>
</feature>
<keyword evidence="5 8" id="KW-0812">Transmembrane</keyword>